<proteinExistence type="predicted"/>
<reference evidence="3 4" key="1">
    <citation type="submission" date="2024-01" db="EMBL/GenBank/DDBJ databases">
        <title>A telomere-to-telomere, gap-free genome of sweet tea (Lithocarpus litseifolius).</title>
        <authorList>
            <person name="Zhou J."/>
        </authorList>
    </citation>
    <scope>NUCLEOTIDE SEQUENCE [LARGE SCALE GENOMIC DNA]</scope>
    <source>
        <strain evidence="3">Zhou-2022a</strain>
        <tissue evidence="3">Leaf</tissue>
    </source>
</reference>
<organism evidence="3 4">
    <name type="scientific">Lithocarpus litseifolius</name>
    <dbReference type="NCBI Taxonomy" id="425828"/>
    <lineage>
        <taxon>Eukaryota</taxon>
        <taxon>Viridiplantae</taxon>
        <taxon>Streptophyta</taxon>
        <taxon>Embryophyta</taxon>
        <taxon>Tracheophyta</taxon>
        <taxon>Spermatophyta</taxon>
        <taxon>Magnoliopsida</taxon>
        <taxon>eudicotyledons</taxon>
        <taxon>Gunneridae</taxon>
        <taxon>Pentapetalae</taxon>
        <taxon>rosids</taxon>
        <taxon>fabids</taxon>
        <taxon>Fagales</taxon>
        <taxon>Fagaceae</taxon>
        <taxon>Lithocarpus</taxon>
    </lineage>
</organism>
<keyword evidence="4" id="KW-1185">Reference proteome</keyword>
<dbReference type="EMBL" id="JAZDWU010000001">
    <property type="protein sequence ID" value="KAL0015899.1"/>
    <property type="molecule type" value="Genomic_DNA"/>
</dbReference>
<dbReference type="AlphaFoldDB" id="A0AAW2E0P4"/>
<evidence type="ECO:0000256" key="1">
    <source>
        <dbReference type="SAM" id="MobiDB-lite"/>
    </source>
</evidence>
<feature type="transmembrane region" description="Helical" evidence="2">
    <location>
        <begin position="147"/>
        <end position="172"/>
    </location>
</feature>
<protein>
    <submittedName>
        <fullName evidence="3">Uncharacterized protein</fullName>
    </submittedName>
</protein>
<dbReference type="Proteomes" id="UP001459277">
    <property type="component" value="Unassembled WGS sequence"/>
</dbReference>
<keyword evidence="2" id="KW-0472">Membrane</keyword>
<name>A0AAW2E0P4_9ROSI</name>
<keyword evidence="2" id="KW-0812">Transmembrane</keyword>
<comment type="caution">
    <text evidence="3">The sequence shown here is derived from an EMBL/GenBank/DDBJ whole genome shotgun (WGS) entry which is preliminary data.</text>
</comment>
<keyword evidence="2" id="KW-1133">Transmembrane helix</keyword>
<accession>A0AAW2E0P4</accession>
<feature type="region of interest" description="Disordered" evidence="1">
    <location>
        <begin position="377"/>
        <end position="405"/>
    </location>
</feature>
<evidence type="ECO:0000313" key="3">
    <source>
        <dbReference type="EMBL" id="KAL0015899.1"/>
    </source>
</evidence>
<gene>
    <name evidence="3" type="ORF">SO802_002968</name>
</gene>
<evidence type="ECO:0000313" key="4">
    <source>
        <dbReference type="Proteomes" id="UP001459277"/>
    </source>
</evidence>
<feature type="region of interest" description="Disordered" evidence="1">
    <location>
        <begin position="1"/>
        <end position="21"/>
    </location>
</feature>
<evidence type="ECO:0000256" key="2">
    <source>
        <dbReference type="SAM" id="Phobius"/>
    </source>
</evidence>
<sequence length="405" mass="45876">MSEVRSSKLETGLSSSDDPVEVEEDTAASGLWQIKAFHDLGEACVLDVDTLSRFPVHPFIMEHLGHFNISLGQLMPNLWRIVVHCMEIWLAVTEGDMIKVDELIYLYRLKESKEHGDEWKTPFDEVWGDLSRLLRRLRAPSLGASSFLLVLRLSSIFIYSVIANLTVYFHAIERRPKLRYRKRIEAAIMYAKAIDDLVDPRTLALYCLGPELSTYKKSRVADKGKEKADSRSSSVWDDTALALARAQEVFSIEKMSIFYGIPTNEVMGQHVRKLVQVLGESLHLTSEFLIHEAKVSLATSRVEALEAENYKMKKDLISAMDEANIIKEKAKVMGDDLKVESWYYKGFELLRRYLVKHPSRADLESLDLEEVDWEMSVDEASQSAAPVGDTSRDANLPSLDNTAAA</sequence>